<feature type="domain" description="DUF5641" evidence="1">
    <location>
        <begin position="62"/>
        <end position="141"/>
    </location>
</feature>
<protein>
    <submittedName>
        <fullName evidence="2">Gag-pol fusion poly</fullName>
    </submittedName>
</protein>
<organism evidence="2 3">
    <name type="scientific">Labeo rohita</name>
    <name type="common">Indian major carp</name>
    <name type="synonym">Cyprinus rohita</name>
    <dbReference type="NCBI Taxonomy" id="84645"/>
    <lineage>
        <taxon>Eukaryota</taxon>
        <taxon>Metazoa</taxon>
        <taxon>Chordata</taxon>
        <taxon>Craniata</taxon>
        <taxon>Vertebrata</taxon>
        <taxon>Euteleostomi</taxon>
        <taxon>Actinopterygii</taxon>
        <taxon>Neopterygii</taxon>
        <taxon>Teleostei</taxon>
        <taxon>Ostariophysi</taxon>
        <taxon>Cypriniformes</taxon>
        <taxon>Cyprinidae</taxon>
        <taxon>Labeoninae</taxon>
        <taxon>Labeonini</taxon>
        <taxon>Labeo</taxon>
    </lineage>
</organism>
<dbReference type="Proteomes" id="UP000290572">
    <property type="component" value="Unassembled WGS sequence"/>
</dbReference>
<dbReference type="STRING" id="84645.A0A498MHI8"/>
<accession>A0A498MHI8</accession>
<gene>
    <name evidence="2" type="ORF">ROHU_024730</name>
</gene>
<evidence type="ECO:0000313" key="3">
    <source>
        <dbReference type="Proteomes" id="UP000290572"/>
    </source>
</evidence>
<evidence type="ECO:0000313" key="2">
    <source>
        <dbReference type="EMBL" id="RXN20759.1"/>
    </source>
</evidence>
<dbReference type="AlphaFoldDB" id="A0A498MHI8"/>
<evidence type="ECO:0000259" key="1">
    <source>
        <dbReference type="Pfam" id="PF18701"/>
    </source>
</evidence>
<comment type="caution">
    <text evidence="2">The sequence shown here is derived from an EMBL/GenBank/DDBJ whole genome shotgun (WGS) entry which is preliminary data.</text>
</comment>
<proteinExistence type="predicted"/>
<dbReference type="Pfam" id="PF18701">
    <property type="entry name" value="DUF5641"/>
    <property type="match status" value="1"/>
</dbReference>
<dbReference type="EMBL" id="QBIY01012632">
    <property type="protein sequence ID" value="RXN20759.1"/>
    <property type="molecule type" value="Genomic_DNA"/>
</dbReference>
<dbReference type="InterPro" id="IPR040676">
    <property type="entry name" value="DUF5641"/>
</dbReference>
<name>A0A498MHI8_LABRO</name>
<reference evidence="2 3" key="1">
    <citation type="submission" date="2018-03" db="EMBL/GenBank/DDBJ databases">
        <title>Draft genome sequence of Rohu Carp (Labeo rohita).</title>
        <authorList>
            <person name="Das P."/>
            <person name="Kushwaha B."/>
            <person name="Joshi C.G."/>
            <person name="Kumar D."/>
            <person name="Nagpure N.S."/>
            <person name="Sahoo L."/>
            <person name="Das S.P."/>
            <person name="Bit A."/>
            <person name="Patnaik S."/>
            <person name="Meher P.K."/>
            <person name="Jayasankar P."/>
            <person name="Koringa P.G."/>
            <person name="Patel N.V."/>
            <person name="Hinsu A.T."/>
            <person name="Kumar R."/>
            <person name="Pandey M."/>
            <person name="Agarwal S."/>
            <person name="Srivastava S."/>
            <person name="Singh M."/>
            <person name="Iquebal M.A."/>
            <person name="Jaiswal S."/>
            <person name="Angadi U.B."/>
            <person name="Kumar N."/>
            <person name="Raza M."/>
            <person name="Shah T.M."/>
            <person name="Rai A."/>
            <person name="Jena J.K."/>
        </authorList>
    </citation>
    <scope>NUCLEOTIDE SEQUENCE [LARGE SCALE GENOMIC DNA]</scope>
    <source>
        <strain evidence="2">DASCIFA01</strain>
        <tissue evidence="2">Testis</tissue>
    </source>
</reference>
<keyword evidence="3" id="KW-1185">Reference proteome</keyword>
<sequence length="179" mass="20354">MEFQTLLYLAANLSNERPIGARAQVQDEAVEVITPNSLLLGRAGPKGDSRGFEYPTYPFVRLRSIQIEVDKFWKRWSQLAGPNLYIRQKWHAPARNIAAGDLVWLADQNALRGQFKLGRVVEVCPDARGVVRDVRVTTCRSCPVTDGRSKRNRGEENYPSTTLHRDVRRLVVLLPVEEQ</sequence>
<dbReference type="PANTHER" id="PTHR47331">
    <property type="entry name" value="PHD-TYPE DOMAIN-CONTAINING PROTEIN"/>
    <property type="match status" value="1"/>
</dbReference>